<comment type="caution">
    <text evidence="3">The sequence shown here is derived from an EMBL/GenBank/DDBJ whole genome shotgun (WGS) entry which is preliminary data.</text>
</comment>
<feature type="region of interest" description="Disordered" evidence="1">
    <location>
        <begin position="96"/>
        <end position="121"/>
    </location>
</feature>
<dbReference type="EMBL" id="JAVIJP010000099">
    <property type="protein sequence ID" value="KAL3615954.1"/>
    <property type="molecule type" value="Genomic_DNA"/>
</dbReference>
<feature type="compositionally biased region" description="Gly residues" evidence="1">
    <location>
        <begin position="170"/>
        <end position="180"/>
    </location>
</feature>
<dbReference type="Proteomes" id="UP001632038">
    <property type="component" value="Unassembled WGS sequence"/>
</dbReference>
<keyword evidence="2" id="KW-1133">Transmembrane helix</keyword>
<feature type="compositionally biased region" description="Basic and acidic residues" evidence="1">
    <location>
        <begin position="101"/>
        <end position="119"/>
    </location>
</feature>
<feature type="transmembrane region" description="Helical" evidence="2">
    <location>
        <begin position="12"/>
        <end position="32"/>
    </location>
</feature>
<feature type="transmembrane region" description="Helical" evidence="2">
    <location>
        <begin position="39"/>
        <end position="61"/>
    </location>
</feature>
<dbReference type="AlphaFoldDB" id="A0ABD3BFC0"/>
<organism evidence="3 4">
    <name type="scientific">Castilleja foliolosa</name>
    <dbReference type="NCBI Taxonomy" id="1961234"/>
    <lineage>
        <taxon>Eukaryota</taxon>
        <taxon>Viridiplantae</taxon>
        <taxon>Streptophyta</taxon>
        <taxon>Embryophyta</taxon>
        <taxon>Tracheophyta</taxon>
        <taxon>Spermatophyta</taxon>
        <taxon>Magnoliopsida</taxon>
        <taxon>eudicotyledons</taxon>
        <taxon>Gunneridae</taxon>
        <taxon>Pentapetalae</taxon>
        <taxon>asterids</taxon>
        <taxon>lamiids</taxon>
        <taxon>Lamiales</taxon>
        <taxon>Orobanchaceae</taxon>
        <taxon>Pedicularideae</taxon>
        <taxon>Castillejinae</taxon>
        <taxon>Castilleja</taxon>
    </lineage>
</organism>
<evidence type="ECO:0000313" key="3">
    <source>
        <dbReference type="EMBL" id="KAL3615954.1"/>
    </source>
</evidence>
<dbReference type="PANTHER" id="PTHR36760">
    <property type="entry name" value="ACIDIC LEUCINE-RICH NUCLEAR PHOSPHOPROTEIN 32 FAMILY B PROTEIN"/>
    <property type="match status" value="1"/>
</dbReference>
<keyword evidence="4" id="KW-1185">Reference proteome</keyword>
<gene>
    <name evidence="3" type="ORF">CASFOL_040248</name>
</gene>
<proteinExistence type="predicted"/>
<name>A0ABD3BFC0_9LAMI</name>
<keyword evidence="2" id="KW-0812">Transmembrane</keyword>
<sequence>MSYELCIPKYDLILLCSSIFSNPLYISYFIFFSPFLFRLINYLSPLLFTSFLISFTLVTAIDSAFTSPVQEKDFQDDLGIYETLFGTCSNNCLNEENPLETPHEKSEENPEPGLDDKDSSFCNKNEATEMEEKNPGPVTIVERRLDNFLKILDQFEKMSTKNVEEERKNGGGVDKAGVGPGVRQNAATKIDKAHSQRIIRSNNIEKDHNLEFESFRTWDHNSESFGSMRKEKEWKRTLACKLFEERHNVDGSEGMDSLWEAYETDSNKSKCEIGEKKNRGKKTRETEFSEELCGDEVVDGQLCCLNAIKFSAGKVNLGMGKPNIVKISKAIKGFGWLHHVSKYIKKVHNNGDR</sequence>
<feature type="region of interest" description="Disordered" evidence="1">
    <location>
        <begin position="162"/>
        <end position="181"/>
    </location>
</feature>
<evidence type="ECO:0000313" key="4">
    <source>
        <dbReference type="Proteomes" id="UP001632038"/>
    </source>
</evidence>
<dbReference type="PANTHER" id="PTHR36760:SF1">
    <property type="entry name" value="ACIDIC LEUCINE-RICH NUCLEAR PHOSPHOPROTEIN 32 FAMILY B PROTEIN"/>
    <property type="match status" value="1"/>
</dbReference>
<accession>A0ABD3BFC0</accession>
<evidence type="ECO:0000256" key="1">
    <source>
        <dbReference type="SAM" id="MobiDB-lite"/>
    </source>
</evidence>
<protein>
    <submittedName>
        <fullName evidence="3">Uncharacterized protein</fullName>
    </submittedName>
</protein>
<reference evidence="4" key="1">
    <citation type="journal article" date="2024" name="IScience">
        <title>Strigolactones Initiate the Formation of Haustorium-like Structures in Castilleja.</title>
        <authorList>
            <person name="Buerger M."/>
            <person name="Peterson D."/>
            <person name="Chory J."/>
        </authorList>
    </citation>
    <scope>NUCLEOTIDE SEQUENCE [LARGE SCALE GENOMIC DNA]</scope>
</reference>
<keyword evidence="2" id="KW-0472">Membrane</keyword>
<evidence type="ECO:0000256" key="2">
    <source>
        <dbReference type="SAM" id="Phobius"/>
    </source>
</evidence>